<dbReference type="EMBL" id="BMZS01000001">
    <property type="protein sequence ID" value="GHD39705.1"/>
    <property type="molecule type" value="Genomic_DNA"/>
</dbReference>
<proteinExistence type="predicted"/>
<dbReference type="SMART" id="SM00855">
    <property type="entry name" value="PGAM"/>
    <property type="match status" value="1"/>
</dbReference>
<dbReference type="Gene3D" id="3.40.50.1240">
    <property type="entry name" value="Phosphoglycerate mutase-like"/>
    <property type="match status" value="1"/>
</dbReference>
<dbReference type="InterPro" id="IPR050275">
    <property type="entry name" value="PGM_Phosphatase"/>
</dbReference>
<evidence type="ECO:0008006" key="3">
    <source>
        <dbReference type="Google" id="ProtNLM"/>
    </source>
</evidence>
<dbReference type="SUPFAM" id="SSF53254">
    <property type="entry name" value="Phosphoglycerate mutase-like"/>
    <property type="match status" value="1"/>
</dbReference>
<name>A0A918XMK4_9PROT</name>
<dbReference type="AlphaFoldDB" id="A0A918XMK4"/>
<sequence length="185" mass="20379">MYFVRHGQSEFNVHFAKTRIDPGIEDPALTELGRRQARSAAAALAPRGPVRIVASPYRRTLETAAILAEALGLPVEVDALVRERCWFACDIGTPASTLRTLWPHLDFDRLGERWWPAHGESEAQLSARCGVFASRLHRATDWGETVYVSHWGFIRGLTGLTVGNGTVVEIRPGPDASVVHSPEPC</sequence>
<keyword evidence="2" id="KW-1185">Reference proteome</keyword>
<dbReference type="Proteomes" id="UP000630353">
    <property type="component" value="Unassembled WGS sequence"/>
</dbReference>
<dbReference type="Pfam" id="PF00300">
    <property type="entry name" value="His_Phos_1"/>
    <property type="match status" value="1"/>
</dbReference>
<evidence type="ECO:0000313" key="2">
    <source>
        <dbReference type="Proteomes" id="UP000630353"/>
    </source>
</evidence>
<organism evidence="1 2">
    <name type="scientific">Thalassobaculum fulvum</name>
    <dbReference type="NCBI Taxonomy" id="1633335"/>
    <lineage>
        <taxon>Bacteria</taxon>
        <taxon>Pseudomonadati</taxon>
        <taxon>Pseudomonadota</taxon>
        <taxon>Alphaproteobacteria</taxon>
        <taxon>Rhodospirillales</taxon>
        <taxon>Thalassobaculaceae</taxon>
        <taxon>Thalassobaculum</taxon>
    </lineage>
</organism>
<gene>
    <name evidence="1" type="ORF">GCM10017083_01910</name>
</gene>
<reference evidence="1" key="1">
    <citation type="journal article" date="2014" name="Int. J. Syst. Evol. Microbiol.">
        <title>Complete genome sequence of Corynebacterium casei LMG S-19264T (=DSM 44701T), isolated from a smear-ripened cheese.</title>
        <authorList>
            <consortium name="US DOE Joint Genome Institute (JGI-PGF)"/>
            <person name="Walter F."/>
            <person name="Albersmeier A."/>
            <person name="Kalinowski J."/>
            <person name="Ruckert C."/>
        </authorList>
    </citation>
    <scope>NUCLEOTIDE SEQUENCE</scope>
    <source>
        <strain evidence="1">KCTC 42651</strain>
    </source>
</reference>
<comment type="caution">
    <text evidence="1">The sequence shown here is derived from an EMBL/GenBank/DDBJ whole genome shotgun (WGS) entry which is preliminary data.</text>
</comment>
<dbReference type="CDD" id="cd07067">
    <property type="entry name" value="HP_PGM_like"/>
    <property type="match status" value="1"/>
</dbReference>
<dbReference type="PANTHER" id="PTHR48100:SF1">
    <property type="entry name" value="HISTIDINE PHOSPHATASE FAMILY PROTEIN-RELATED"/>
    <property type="match status" value="1"/>
</dbReference>
<dbReference type="PANTHER" id="PTHR48100">
    <property type="entry name" value="BROAD-SPECIFICITY PHOSPHATASE YOR283W-RELATED"/>
    <property type="match status" value="1"/>
</dbReference>
<reference evidence="1" key="2">
    <citation type="submission" date="2020-09" db="EMBL/GenBank/DDBJ databases">
        <authorList>
            <person name="Sun Q."/>
            <person name="Kim S."/>
        </authorList>
    </citation>
    <scope>NUCLEOTIDE SEQUENCE</scope>
    <source>
        <strain evidence="1">KCTC 42651</strain>
    </source>
</reference>
<dbReference type="InterPro" id="IPR029033">
    <property type="entry name" value="His_PPase_superfam"/>
</dbReference>
<evidence type="ECO:0000313" key="1">
    <source>
        <dbReference type="EMBL" id="GHD39705.1"/>
    </source>
</evidence>
<accession>A0A918XMK4</accession>
<protein>
    <recommendedName>
        <fullName evidence="3">Histidine phosphatase family protein</fullName>
    </recommendedName>
</protein>
<dbReference type="InterPro" id="IPR013078">
    <property type="entry name" value="His_Pase_superF_clade-1"/>
</dbReference>
<dbReference type="RefSeq" id="WP_189987030.1">
    <property type="nucleotide sequence ID" value="NZ_BMZS01000001.1"/>
</dbReference>
<dbReference type="GO" id="GO:0005737">
    <property type="term" value="C:cytoplasm"/>
    <property type="evidence" value="ECO:0007669"/>
    <property type="project" value="TreeGrafter"/>
</dbReference>
<dbReference type="GO" id="GO:0016791">
    <property type="term" value="F:phosphatase activity"/>
    <property type="evidence" value="ECO:0007669"/>
    <property type="project" value="TreeGrafter"/>
</dbReference>